<gene>
    <name evidence="1" type="ORF">C8N30_0410</name>
</gene>
<dbReference type="RefSeq" id="WP_025062824.1">
    <property type="nucleotide sequence ID" value="NZ_RAQK01000001.1"/>
</dbReference>
<keyword evidence="2" id="KW-1185">Reference proteome</keyword>
<dbReference type="Proteomes" id="UP000284407">
    <property type="component" value="Unassembled WGS sequence"/>
</dbReference>
<sequence>MKNALRIAALGVSLALTGACTQFPELDRTLTPELTSADYPNLVPIAPILAAAQTSAVEPALASAEIDARVTALKARAARLSGSVLSGPERQRLAQGFR</sequence>
<evidence type="ECO:0000313" key="2">
    <source>
        <dbReference type="Proteomes" id="UP000284407"/>
    </source>
</evidence>
<proteinExistence type="predicted"/>
<dbReference type="PROSITE" id="PS51257">
    <property type="entry name" value="PROKAR_LIPOPROTEIN"/>
    <property type="match status" value="1"/>
</dbReference>
<dbReference type="EMBL" id="RAQK01000001">
    <property type="protein sequence ID" value="RKE95866.1"/>
    <property type="molecule type" value="Genomic_DNA"/>
</dbReference>
<organism evidence="1 2">
    <name type="scientific">Sulfitobacter guttiformis</name>
    <dbReference type="NCBI Taxonomy" id="74349"/>
    <lineage>
        <taxon>Bacteria</taxon>
        <taxon>Pseudomonadati</taxon>
        <taxon>Pseudomonadota</taxon>
        <taxon>Alphaproteobacteria</taxon>
        <taxon>Rhodobacterales</taxon>
        <taxon>Roseobacteraceae</taxon>
        <taxon>Sulfitobacter</taxon>
    </lineage>
</organism>
<protein>
    <submittedName>
        <fullName evidence="1">Uncharacterized protein</fullName>
    </submittedName>
</protein>
<accession>A0A420DNL2</accession>
<dbReference type="STRING" id="1443111.Z949_2373"/>
<dbReference type="AlphaFoldDB" id="A0A420DNL2"/>
<name>A0A420DNL2_9RHOB</name>
<evidence type="ECO:0000313" key="1">
    <source>
        <dbReference type="EMBL" id="RKE95866.1"/>
    </source>
</evidence>
<dbReference type="OrthoDB" id="7877134at2"/>
<comment type="caution">
    <text evidence="1">The sequence shown here is derived from an EMBL/GenBank/DDBJ whole genome shotgun (WGS) entry which is preliminary data.</text>
</comment>
<reference evidence="1 2" key="1">
    <citation type="submission" date="2018-09" db="EMBL/GenBank/DDBJ databases">
        <title>Genomic Encyclopedia of Archaeal and Bacterial Type Strains, Phase II (KMG-II): from individual species to whole genera.</title>
        <authorList>
            <person name="Goeker M."/>
        </authorList>
    </citation>
    <scope>NUCLEOTIDE SEQUENCE [LARGE SCALE GENOMIC DNA]</scope>
    <source>
        <strain evidence="1 2">DSM 11458</strain>
    </source>
</reference>